<name>A0AC35GY58_9BILA</name>
<protein>
    <submittedName>
        <fullName evidence="2">Uncharacterized protein</fullName>
    </submittedName>
</protein>
<dbReference type="WBParaSite" id="PS1159_v2.g9937.t1">
    <property type="protein sequence ID" value="PS1159_v2.g9937.t1"/>
    <property type="gene ID" value="PS1159_v2.g9937"/>
</dbReference>
<evidence type="ECO:0000313" key="1">
    <source>
        <dbReference type="Proteomes" id="UP000887580"/>
    </source>
</evidence>
<evidence type="ECO:0000313" key="2">
    <source>
        <dbReference type="WBParaSite" id="PS1159_v2.g9937.t1"/>
    </source>
</evidence>
<proteinExistence type="predicted"/>
<accession>A0AC35GY58</accession>
<organism evidence="1 2">
    <name type="scientific">Panagrolaimus sp. PS1159</name>
    <dbReference type="NCBI Taxonomy" id="55785"/>
    <lineage>
        <taxon>Eukaryota</taxon>
        <taxon>Metazoa</taxon>
        <taxon>Ecdysozoa</taxon>
        <taxon>Nematoda</taxon>
        <taxon>Chromadorea</taxon>
        <taxon>Rhabditida</taxon>
        <taxon>Tylenchina</taxon>
        <taxon>Panagrolaimomorpha</taxon>
        <taxon>Panagrolaimoidea</taxon>
        <taxon>Panagrolaimidae</taxon>
        <taxon>Panagrolaimus</taxon>
    </lineage>
</organism>
<dbReference type="Proteomes" id="UP000887580">
    <property type="component" value="Unplaced"/>
</dbReference>
<sequence>MGKLRDEWAVISDRSELEFEWPVNTPLEVRELVGPEHFDAASPKYLMPFFWRSDAVPATRSWAIVVCGIECGFAMVCTLFNLIHFAIFLPRFEGGALPSIVFFITVFQLAIFYSVKVLFVISVIGKHARLLRMQLLFQYVTCVFLLLNAAFTLAADFGGYNEEQIYAQRNPPLIRFIAFLSLIFLFVQLFLRLMTIPVFNFMNDLRKFKAAIYNSQWRYRKRVYFTYCSLIHETEQEERKNRLAFEALNENKAPEESMKSQETSSSETGSLQPMHSPRHRRLFVRRPRIRKRGIPHRIAGSKNFEIRDVVTKTKGKEKGKDKS</sequence>
<reference evidence="2" key="1">
    <citation type="submission" date="2022-11" db="UniProtKB">
        <authorList>
            <consortium name="WormBaseParasite"/>
        </authorList>
    </citation>
    <scope>IDENTIFICATION</scope>
</reference>